<keyword evidence="8" id="KW-0732">Signal</keyword>
<feature type="compositionally biased region" description="Basic and acidic residues" evidence="6">
    <location>
        <begin position="653"/>
        <end position="664"/>
    </location>
</feature>
<feature type="transmembrane region" description="Helical" evidence="7">
    <location>
        <begin position="258"/>
        <end position="276"/>
    </location>
</feature>
<feature type="compositionally biased region" description="Basic and acidic residues" evidence="6">
    <location>
        <begin position="138"/>
        <end position="162"/>
    </location>
</feature>
<keyword evidence="5 7" id="KW-0472">Membrane</keyword>
<keyword evidence="4 7" id="KW-1133">Transmembrane helix</keyword>
<evidence type="ECO:0000256" key="1">
    <source>
        <dbReference type="ARBA" id="ARBA00004477"/>
    </source>
</evidence>
<feature type="transmembrane region" description="Helical" evidence="7">
    <location>
        <begin position="321"/>
        <end position="338"/>
    </location>
</feature>
<feature type="compositionally biased region" description="Basic residues" evidence="6">
    <location>
        <begin position="665"/>
        <end position="675"/>
    </location>
</feature>
<feature type="region of interest" description="Disordered" evidence="6">
    <location>
        <begin position="112"/>
        <end position="173"/>
    </location>
</feature>
<evidence type="ECO:0000256" key="2">
    <source>
        <dbReference type="ARBA" id="ARBA00022692"/>
    </source>
</evidence>
<dbReference type="PANTHER" id="PTHR12570:SF65">
    <property type="entry name" value="MAGNESIUM TRANSPORTER NIPA9-RELATED"/>
    <property type="match status" value="1"/>
</dbReference>
<evidence type="ECO:0000256" key="5">
    <source>
        <dbReference type="ARBA" id="ARBA00023136"/>
    </source>
</evidence>
<feature type="transmembrane region" description="Helical" evidence="7">
    <location>
        <begin position="229"/>
        <end position="249"/>
    </location>
</feature>
<dbReference type="InterPro" id="IPR037185">
    <property type="entry name" value="EmrE-like"/>
</dbReference>
<comment type="subcellular location">
    <subcellularLocation>
        <location evidence="1">Endoplasmic reticulum membrane</location>
        <topology evidence="1">Multi-pass membrane protein</topology>
    </subcellularLocation>
</comment>
<feature type="compositionally biased region" description="Basic and acidic residues" evidence="6">
    <location>
        <begin position="785"/>
        <end position="798"/>
    </location>
</feature>
<evidence type="ECO:0008006" key="11">
    <source>
        <dbReference type="Google" id="ProtNLM"/>
    </source>
</evidence>
<accession>A0AAF0DDZ2</accession>
<proteinExistence type="predicted"/>
<sequence>MWLLILSLFVDRTLSYTSSPLSFSLSVLKDNSRTPGGGGGDDGENPISQWSSTIGIVTAIVGNVLISFALNIQRYAHIRIARELARKRIQNGAEPGKIGLGDGLGERVAPGGVYGTVSRGDGNVREQGIADAHPGSPEQERYHPQVHPRADARAPRNGHADAGDTSDDGSDRLKQSFLSEGTVTSLERDFQSRERKSYLRSPYWWVGIVLMTIGEAGNFLAYGFAPASIVSPLGVVALISNCVIAPIMLKEKFRQQDFWGVLVAIAGAVTVVLSANTSEGKIGPDDIMKMITRWEFELYLGLTIALILILMWVSEKHGQKTLLIDLGLVGLFGGYTALSTKGVSSLLSYTLWHVITFPITYVLVAVLVFSAMMQIRYINRALQRFDSTQVIPTQFVLFTLSVIVGSAILYRDFEKATLRQGLQFFGGCALTFLGVYLITSGRSRGEEEPESEPEEEEAIGLLHGTRYRDSIDWPDQSHAEVHRQVDQAVSPEGSRQSRRESLLSEPSIPDEDEETLRTPRAPLSSSPASLRPSISDTSLFEPPQATPEAYTNPWIQSHEEPIQDVSAELRPNTPPPSSSSVFLQFPTAPGATESPQDGHLVETPKASANAIRSRRHTVSRTPSSSRARLSLPFSPGPLLTPLSGGLSAVVADSLRRGEGSSEKHRDRKNRKKRLKLTPSGGSSVAGENAEHDIEDETDSLVGDAGDPYQNSHGDELNRTRSLGPPLSFRLPFAPSDQHNTAHPAADERNGGSPSRQGRGRKDSWTDNLARFGAALRHSGRRWGRMFKDDEEPHRNGSR</sequence>
<dbReference type="PANTHER" id="PTHR12570">
    <property type="match status" value="1"/>
</dbReference>
<reference evidence="9" key="1">
    <citation type="submission" date="2023-03" db="EMBL/GenBank/DDBJ databases">
        <title>Emydomyces testavorans Genome Sequence.</title>
        <authorList>
            <person name="Hoyer L."/>
        </authorList>
    </citation>
    <scope>NUCLEOTIDE SEQUENCE</scope>
    <source>
        <strain evidence="9">16-2883</strain>
    </source>
</reference>
<feature type="region of interest" description="Disordered" evidence="6">
    <location>
        <begin position="478"/>
        <end position="798"/>
    </location>
</feature>
<evidence type="ECO:0000313" key="9">
    <source>
        <dbReference type="EMBL" id="WEW56523.1"/>
    </source>
</evidence>
<protein>
    <recommendedName>
        <fullName evidence="11">DUF803 domain membrane protein</fullName>
    </recommendedName>
</protein>
<keyword evidence="3" id="KW-0256">Endoplasmic reticulum</keyword>
<dbReference type="SUPFAM" id="SSF103481">
    <property type="entry name" value="Multidrug resistance efflux transporter EmrE"/>
    <property type="match status" value="1"/>
</dbReference>
<dbReference type="GO" id="GO:0016020">
    <property type="term" value="C:membrane"/>
    <property type="evidence" value="ECO:0007669"/>
    <property type="project" value="UniProtKB-SubCell"/>
</dbReference>
<evidence type="ECO:0000256" key="3">
    <source>
        <dbReference type="ARBA" id="ARBA00022824"/>
    </source>
</evidence>
<keyword evidence="10" id="KW-1185">Reference proteome</keyword>
<organism evidence="9 10">
    <name type="scientific">Emydomyces testavorans</name>
    <dbReference type="NCBI Taxonomy" id="2070801"/>
    <lineage>
        <taxon>Eukaryota</taxon>
        <taxon>Fungi</taxon>
        <taxon>Dikarya</taxon>
        <taxon>Ascomycota</taxon>
        <taxon>Pezizomycotina</taxon>
        <taxon>Eurotiomycetes</taxon>
        <taxon>Eurotiomycetidae</taxon>
        <taxon>Onygenales</taxon>
        <taxon>Nannizziopsiaceae</taxon>
        <taxon>Emydomyces</taxon>
    </lineage>
</organism>
<dbReference type="Pfam" id="PF05653">
    <property type="entry name" value="Mg_trans_NIPA"/>
    <property type="match status" value="1"/>
</dbReference>
<feature type="transmembrane region" description="Helical" evidence="7">
    <location>
        <begin position="203"/>
        <end position="223"/>
    </location>
</feature>
<dbReference type="InterPro" id="IPR008521">
    <property type="entry name" value="Mg_trans_NIPA"/>
</dbReference>
<feature type="signal peptide" evidence="8">
    <location>
        <begin position="1"/>
        <end position="15"/>
    </location>
</feature>
<dbReference type="AlphaFoldDB" id="A0AAF0DDZ2"/>
<feature type="transmembrane region" description="Helical" evidence="7">
    <location>
        <begin position="390"/>
        <end position="410"/>
    </location>
</feature>
<name>A0AAF0DDZ2_9EURO</name>
<evidence type="ECO:0000313" key="10">
    <source>
        <dbReference type="Proteomes" id="UP001219355"/>
    </source>
</evidence>
<feature type="transmembrane region" description="Helical" evidence="7">
    <location>
        <begin position="50"/>
        <end position="72"/>
    </location>
</feature>
<evidence type="ECO:0000256" key="4">
    <source>
        <dbReference type="ARBA" id="ARBA00022989"/>
    </source>
</evidence>
<gene>
    <name evidence="9" type="ORF">PRK78_001969</name>
</gene>
<feature type="transmembrane region" description="Helical" evidence="7">
    <location>
        <begin position="350"/>
        <end position="369"/>
    </location>
</feature>
<keyword evidence="2 7" id="KW-0812">Transmembrane</keyword>
<feature type="chain" id="PRO_5042164440" description="DUF803 domain membrane protein" evidence="8">
    <location>
        <begin position="16"/>
        <end position="798"/>
    </location>
</feature>
<feature type="compositionally biased region" description="Low complexity" evidence="6">
    <location>
        <begin position="519"/>
        <end position="533"/>
    </location>
</feature>
<feature type="compositionally biased region" description="Low complexity" evidence="6">
    <location>
        <begin position="629"/>
        <end position="647"/>
    </location>
</feature>
<dbReference type="GO" id="GO:0015095">
    <property type="term" value="F:magnesium ion transmembrane transporter activity"/>
    <property type="evidence" value="ECO:0007669"/>
    <property type="project" value="InterPro"/>
</dbReference>
<evidence type="ECO:0000256" key="6">
    <source>
        <dbReference type="SAM" id="MobiDB-lite"/>
    </source>
</evidence>
<evidence type="ECO:0000256" key="7">
    <source>
        <dbReference type="SAM" id="Phobius"/>
    </source>
</evidence>
<evidence type="ECO:0000256" key="8">
    <source>
        <dbReference type="SAM" id="SignalP"/>
    </source>
</evidence>
<dbReference type="EMBL" id="CP120627">
    <property type="protein sequence ID" value="WEW56523.1"/>
    <property type="molecule type" value="Genomic_DNA"/>
</dbReference>
<feature type="transmembrane region" description="Helical" evidence="7">
    <location>
        <begin position="296"/>
        <end position="314"/>
    </location>
</feature>
<dbReference type="Proteomes" id="UP001219355">
    <property type="component" value="Chromosome 1"/>
</dbReference>